<dbReference type="AlphaFoldDB" id="A0A9K3LW20"/>
<dbReference type="Pfam" id="PF07059">
    <property type="entry name" value="EDR2_C"/>
    <property type="match status" value="1"/>
</dbReference>
<keyword evidence="4" id="KW-1185">Reference proteome</keyword>
<feature type="region of interest" description="Disordered" evidence="1">
    <location>
        <begin position="692"/>
        <end position="712"/>
    </location>
</feature>
<dbReference type="EMBL" id="JAGRRH010000006">
    <property type="protein sequence ID" value="KAG7368895.1"/>
    <property type="molecule type" value="Genomic_DNA"/>
</dbReference>
<evidence type="ECO:0000313" key="3">
    <source>
        <dbReference type="EMBL" id="KAG7368895.1"/>
    </source>
</evidence>
<protein>
    <submittedName>
        <fullName evidence="3">DUF1336 domain containing protein</fullName>
    </submittedName>
</protein>
<name>A0A9K3LW20_9STRA</name>
<feature type="region of interest" description="Disordered" evidence="1">
    <location>
        <begin position="234"/>
        <end position="255"/>
    </location>
</feature>
<reference evidence="3" key="2">
    <citation type="submission" date="2021-04" db="EMBL/GenBank/DDBJ databases">
        <authorList>
            <person name="Podell S."/>
        </authorList>
    </citation>
    <scope>NUCLEOTIDE SEQUENCE</scope>
    <source>
        <strain evidence="3">Hildebrandi</strain>
    </source>
</reference>
<dbReference type="Proteomes" id="UP000693970">
    <property type="component" value="Unassembled WGS sequence"/>
</dbReference>
<evidence type="ECO:0000256" key="1">
    <source>
        <dbReference type="SAM" id="MobiDB-lite"/>
    </source>
</evidence>
<dbReference type="PANTHER" id="PTHR12136:SF41">
    <property type="entry name" value="PLECKSTRIN HOMOLOGY (PH) AND LIPID-BINDING START DOMAINS-CONTAINING PROTEIN"/>
    <property type="match status" value="1"/>
</dbReference>
<dbReference type="PANTHER" id="PTHR12136">
    <property type="entry name" value="ENHANCED DISEASE RESISTANCE-RELATED"/>
    <property type="match status" value="1"/>
</dbReference>
<proteinExistence type="predicted"/>
<dbReference type="InterPro" id="IPR045096">
    <property type="entry name" value="EDR2-like"/>
</dbReference>
<comment type="caution">
    <text evidence="3">The sequence shown here is derived from an EMBL/GenBank/DDBJ whole genome shotgun (WGS) entry which is preliminary data.</text>
</comment>
<feature type="region of interest" description="Disordered" evidence="1">
    <location>
        <begin position="193"/>
        <end position="220"/>
    </location>
</feature>
<feature type="compositionally biased region" description="Low complexity" evidence="1">
    <location>
        <begin position="204"/>
        <end position="215"/>
    </location>
</feature>
<accession>A0A9K3LW20</accession>
<organism evidence="3 4">
    <name type="scientific">Nitzschia inconspicua</name>
    <dbReference type="NCBI Taxonomy" id="303405"/>
    <lineage>
        <taxon>Eukaryota</taxon>
        <taxon>Sar</taxon>
        <taxon>Stramenopiles</taxon>
        <taxon>Ochrophyta</taxon>
        <taxon>Bacillariophyta</taxon>
        <taxon>Bacillariophyceae</taxon>
        <taxon>Bacillariophycidae</taxon>
        <taxon>Bacillariales</taxon>
        <taxon>Bacillariaceae</taxon>
        <taxon>Nitzschia</taxon>
    </lineage>
</organism>
<sequence>MSEAVEKTALMLALTDHKVFAQVVDLDHYRIRGGMAVETDYIIRVEPTENGNGPQFESFTLSKTYSSFRTLANQLKQIADNVMMPGNDVDDSTKKLAQYCETVHHLVETQRTQYLGKVNYNYVKVLAKKRSQIVQEVLDATLNHFPASLVEGKKFNDEVAQTIETFFLCDHCAEIDEASKAFNFTDGNGRLYTKSDVDDDDASRGSTKSRSKGGTNPIDDAVHTVGKFLKKTFDETPLKPKGTSKTTTGPSTPVVPITRKTRKSVVMRQFDEDELKQVGEEANLLLDDERHSELMVPSYSHPVPSFQSKGSKVGQLLENNPMIFALITAVVLIMLKRAAKLAVTVDMDILLLFMWAAFCVGLHTPRPMISGVDKYYGPPPSTPTGRMKSLSRKSEDRDGRKLLRMSMVSTPDSRAAVNAVGFKDEIEDDIMEINQSPLPRFPAGAELGSKNNCWSEPVCSNFHVRGPNYLKDKVKIESADFLFPVRGLDLFLTDTAPENAGSNPGVMGGRLRDIPTFVINFRLPWGLLLAYFEIPEMFVPFVKAGHDPAYDKSNLPSTKDMTPSQRCVARWCQGSQDYKNKTLKIVPTVVDGPWVVRSTVGSKPAIIGNKLPVNYVYQKDENGKALYLEADLDIVASSAARGILSMVRSYTQVLTLDLGFVVQGNKKDELPEQMLVGARLHGIDPLTAPSYPTTGEDIFKSMDRADTEDDDV</sequence>
<dbReference type="OrthoDB" id="43873at2759"/>
<feature type="domain" description="Protein ENHANCED DISEASE RESISTANCE 2 C-terminal" evidence="2">
    <location>
        <begin position="454"/>
        <end position="684"/>
    </location>
</feature>
<gene>
    <name evidence="3" type="ORF">IV203_031638</name>
</gene>
<feature type="compositionally biased region" description="Low complexity" evidence="1">
    <location>
        <begin position="239"/>
        <end position="255"/>
    </location>
</feature>
<evidence type="ECO:0000259" key="2">
    <source>
        <dbReference type="Pfam" id="PF07059"/>
    </source>
</evidence>
<dbReference type="InterPro" id="IPR009769">
    <property type="entry name" value="EDR2_C"/>
</dbReference>
<evidence type="ECO:0000313" key="4">
    <source>
        <dbReference type="Proteomes" id="UP000693970"/>
    </source>
</evidence>
<reference evidence="3" key="1">
    <citation type="journal article" date="2021" name="Sci. Rep.">
        <title>Diploid genomic architecture of Nitzschia inconspicua, an elite biomass production diatom.</title>
        <authorList>
            <person name="Oliver A."/>
            <person name="Podell S."/>
            <person name="Pinowska A."/>
            <person name="Traller J.C."/>
            <person name="Smith S.R."/>
            <person name="McClure R."/>
            <person name="Beliaev A."/>
            <person name="Bohutskyi P."/>
            <person name="Hill E.A."/>
            <person name="Rabines A."/>
            <person name="Zheng H."/>
            <person name="Allen L.Z."/>
            <person name="Kuo A."/>
            <person name="Grigoriev I.V."/>
            <person name="Allen A.E."/>
            <person name="Hazlebeck D."/>
            <person name="Allen E.E."/>
        </authorList>
    </citation>
    <scope>NUCLEOTIDE SEQUENCE</scope>
    <source>
        <strain evidence="3">Hildebrandi</strain>
    </source>
</reference>